<name>A0AAJ1R0P4_9FLAO</name>
<feature type="coiled-coil region" evidence="1">
    <location>
        <begin position="8"/>
        <end position="35"/>
    </location>
</feature>
<dbReference type="EMBL" id="JAUHGV010000002">
    <property type="protein sequence ID" value="MDN4011486.1"/>
    <property type="molecule type" value="Genomic_DNA"/>
</dbReference>
<reference evidence="2" key="1">
    <citation type="submission" date="2023-06" db="EMBL/GenBank/DDBJ databases">
        <title>Two Chryseobacterium gambrini strains from China.</title>
        <authorList>
            <person name="Zeng J."/>
            <person name="Wu Y."/>
        </authorList>
    </citation>
    <scope>NUCLEOTIDE SEQUENCE</scope>
    <source>
        <strain evidence="2">SQ219</strain>
    </source>
</reference>
<dbReference type="Proteomes" id="UP001225933">
    <property type="component" value="Unassembled WGS sequence"/>
</dbReference>
<accession>A0AAJ1R0P4</accession>
<dbReference type="RefSeq" id="WP_214588927.1">
    <property type="nucleotide sequence ID" value="NZ_JAUHGV010000002.1"/>
</dbReference>
<gene>
    <name evidence="2" type="ORF">QX233_03325</name>
</gene>
<keyword evidence="1" id="KW-0175">Coiled coil</keyword>
<evidence type="ECO:0000313" key="3">
    <source>
        <dbReference type="Proteomes" id="UP001225933"/>
    </source>
</evidence>
<evidence type="ECO:0000256" key="1">
    <source>
        <dbReference type="SAM" id="Coils"/>
    </source>
</evidence>
<protein>
    <submittedName>
        <fullName evidence="2">Uncharacterized protein</fullName>
    </submittedName>
</protein>
<comment type="caution">
    <text evidence="2">The sequence shown here is derived from an EMBL/GenBank/DDBJ whole genome shotgun (WGS) entry which is preliminary data.</text>
</comment>
<evidence type="ECO:0000313" key="2">
    <source>
        <dbReference type="EMBL" id="MDN4011486.1"/>
    </source>
</evidence>
<proteinExistence type="predicted"/>
<dbReference type="AlphaFoldDB" id="A0AAJ1R0P4"/>
<organism evidence="2 3">
    <name type="scientific">Chryseobacterium gambrini</name>
    <dbReference type="NCBI Taxonomy" id="373672"/>
    <lineage>
        <taxon>Bacteria</taxon>
        <taxon>Pseudomonadati</taxon>
        <taxon>Bacteroidota</taxon>
        <taxon>Flavobacteriia</taxon>
        <taxon>Flavobacteriales</taxon>
        <taxon>Weeksellaceae</taxon>
        <taxon>Chryseobacterium group</taxon>
        <taxon>Chryseobacterium</taxon>
    </lineage>
</organism>
<sequence>MNIRFETVNEIRAEEEIVKKMLDEAQERLKEEMTKKLDTIKHVFHNETVVVTIDYEKSKASISVENAQPDRIPIIRNAINSLA</sequence>